<evidence type="ECO:0000313" key="2">
    <source>
        <dbReference type="EMBL" id="GAE45446.1"/>
    </source>
</evidence>
<name>W4RMB6_9BACI</name>
<keyword evidence="1" id="KW-0472">Membrane</keyword>
<accession>W4RMB6</accession>
<evidence type="ECO:0000256" key="1">
    <source>
        <dbReference type="SAM" id="Phobius"/>
    </source>
</evidence>
<dbReference type="AlphaFoldDB" id="W4RMB6"/>
<proteinExistence type="predicted"/>
<dbReference type="EMBL" id="BAUW01000022">
    <property type="protein sequence ID" value="GAE45446.1"/>
    <property type="molecule type" value="Genomic_DNA"/>
</dbReference>
<sequence>MSSKLLRGTFILTLGTILSKVLGLFYIIPFYAIIDKYDGTLFLFIYSLYDFY</sequence>
<comment type="caution">
    <text evidence="2">The sequence shown here is derived from an EMBL/GenBank/DDBJ whole genome shotgun (WGS) entry which is preliminary data.</text>
</comment>
<keyword evidence="3" id="KW-1185">Reference proteome</keyword>
<organism evidence="2 3">
    <name type="scientific">Mesobacillus boroniphilus JCM 21738</name>
    <dbReference type="NCBI Taxonomy" id="1294265"/>
    <lineage>
        <taxon>Bacteria</taxon>
        <taxon>Bacillati</taxon>
        <taxon>Bacillota</taxon>
        <taxon>Bacilli</taxon>
        <taxon>Bacillales</taxon>
        <taxon>Bacillaceae</taxon>
        <taxon>Mesobacillus</taxon>
    </lineage>
</organism>
<evidence type="ECO:0000313" key="3">
    <source>
        <dbReference type="Proteomes" id="UP000018949"/>
    </source>
</evidence>
<feature type="transmembrane region" description="Helical" evidence="1">
    <location>
        <begin position="12"/>
        <end position="34"/>
    </location>
</feature>
<protein>
    <submittedName>
        <fullName evidence="2">Membrane protein</fullName>
    </submittedName>
</protein>
<keyword evidence="1" id="KW-1133">Transmembrane helix</keyword>
<reference evidence="2 3" key="1">
    <citation type="submission" date="2013-12" db="EMBL/GenBank/DDBJ databases">
        <title>NBRP : Genome information of microbial organism related human and environment.</title>
        <authorList>
            <person name="Hattori M."/>
            <person name="Oshima K."/>
            <person name="Inaba H."/>
            <person name="Suda W."/>
            <person name="Sakamoto M."/>
            <person name="Iino T."/>
            <person name="Kitahara M."/>
            <person name="Oshida Y."/>
            <person name="Iida T."/>
            <person name="Kudo T."/>
            <person name="Itoh T."/>
            <person name="Ahmed I."/>
            <person name="Ohkuma M."/>
        </authorList>
    </citation>
    <scope>NUCLEOTIDE SEQUENCE [LARGE SCALE GENOMIC DNA]</scope>
    <source>
        <strain evidence="2 3">JCM 21738</strain>
    </source>
</reference>
<dbReference type="Proteomes" id="UP000018949">
    <property type="component" value="Unassembled WGS sequence"/>
</dbReference>
<gene>
    <name evidence="2" type="ORF">JCM21738_2247</name>
</gene>
<keyword evidence="1" id="KW-0812">Transmembrane</keyword>